<organism evidence="2 3">
    <name type="scientific">Clohesyomyces aquaticus</name>
    <dbReference type="NCBI Taxonomy" id="1231657"/>
    <lineage>
        <taxon>Eukaryota</taxon>
        <taxon>Fungi</taxon>
        <taxon>Dikarya</taxon>
        <taxon>Ascomycota</taxon>
        <taxon>Pezizomycotina</taxon>
        <taxon>Dothideomycetes</taxon>
        <taxon>Pleosporomycetidae</taxon>
        <taxon>Pleosporales</taxon>
        <taxon>Lindgomycetaceae</taxon>
        <taxon>Clohesyomyces</taxon>
    </lineage>
</organism>
<reference evidence="2 3" key="1">
    <citation type="submission" date="2016-07" db="EMBL/GenBank/DDBJ databases">
        <title>Pervasive Adenine N6-methylation of Active Genes in Fungi.</title>
        <authorList>
            <consortium name="DOE Joint Genome Institute"/>
            <person name="Mondo S.J."/>
            <person name="Dannebaum R.O."/>
            <person name="Kuo R.C."/>
            <person name="Labutti K."/>
            <person name="Haridas S."/>
            <person name="Kuo A."/>
            <person name="Salamov A."/>
            <person name="Ahrendt S.R."/>
            <person name="Lipzen A."/>
            <person name="Sullivan W."/>
            <person name="Andreopoulos W.B."/>
            <person name="Clum A."/>
            <person name="Lindquist E."/>
            <person name="Daum C."/>
            <person name="Ramamoorthy G.K."/>
            <person name="Gryganskyi A."/>
            <person name="Culley D."/>
            <person name="Magnuson J.K."/>
            <person name="James T.Y."/>
            <person name="O'Malley M.A."/>
            <person name="Stajich J.E."/>
            <person name="Spatafora J.W."/>
            <person name="Visel A."/>
            <person name="Grigoriev I.V."/>
        </authorList>
    </citation>
    <scope>NUCLEOTIDE SEQUENCE [LARGE SCALE GENOMIC DNA]</scope>
    <source>
        <strain evidence="2 3">CBS 115471</strain>
    </source>
</reference>
<gene>
    <name evidence="2" type="ORF">BCR34DRAFT_615241</name>
</gene>
<dbReference type="PANTHER" id="PTHR43040">
    <property type="entry name" value="RIBONUCLEASE D"/>
    <property type="match status" value="1"/>
</dbReference>
<evidence type="ECO:0000313" key="3">
    <source>
        <dbReference type="Proteomes" id="UP000193144"/>
    </source>
</evidence>
<dbReference type="PANTHER" id="PTHR43040:SF1">
    <property type="entry name" value="RIBONUCLEASE D"/>
    <property type="match status" value="1"/>
</dbReference>
<dbReference type="Pfam" id="PF01612">
    <property type="entry name" value="DNA_pol_A_exo1"/>
    <property type="match status" value="1"/>
</dbReference>
<evidence type="ECO:0000259" key="1">
    <source>
        <dbReference type="Pfam" id="PF01612"/>
    </source>
</evidence>
<dbReference type="InterPro" id="IPR002562">
    <property type="entry name" value="3'-5'_exonuclease_dom"/>
</dbReference>
<dbReference type="SUPFAM" id="SSF53098">
    <property type="entry name" value="Ribonuclease H-like"/>
    <property type="match status" value="1"/>
</dbReference>
<dbReference type="GO" id="GO:0006139">
    <property type="term" value="P:nucleobase-containing compound metabolic process"/>
    <property type="evidence" value="ECO:0007669"/>
    <property type="project" value="InterPro"/>
</dbReference>
<dbReference type="Gene3D" id="3.30.420.10">
    <property type="entry name" value="Ribonuclease H-like superfamily/Ribonuclease H"/>
    <property type="match status" value="1"/>
</dbReference>
<dbReference type="InterPro" id="IPR012337">
    <property type="entry name" value="RNaseH-like_sf"/>
</dbReference>
<accession>A0A1Y1ZJR4</accession>
<protein>
    <submittedName>
        <fullName evidence="2">Ribonuclease H-like domain-containing protein</fullName>
    </submittedName>
</protein>
<dbReference type="Proteomes" id="UP000193144">
    <property type="component" value="Unassembled WGS sequence"/>
</dbReference>
<proteinExistence type="predicted"/>
<keyword evidence="3" id="KW-1185">Reference proteome</keyword>
<dbReference type="STRING" id="1231657.A0A1Y1ZJR4"/>
<name>A0A1Y1ZJR4_9PLEO</name>
<dbReference type="InterPro" id="IPR036397">
    <property type="entry name" value="RNaseH_sf"/>
</dbReference>
<sequence>MSVPSVDTAALAPSSALSDRQANIEDTNGLVDTPEAVAALVDAIANLPTHPPSLYIDLEGIDLSRHGTISILQLFVLPHSRTYLIDIHNLRSAAFLTPSPKGHTLKGILESAVVPKAFFDVRNDSDALYSLFNIDLAGICDIQLMELATRTASKRCVNGLARCMERNLSMTFAERQVWVDTKEAGRKLFAPERGGSYEVFNVRPMPDAIRKYCMQDVQYLPRLWQLYFSKMSAAWVASVEQEGRERVKLSQSSNFNGKGRHMALGPLYWK</sequence>
<dbReference type="GO" id="GO:0008408">
    <property type="term" value="F:3'-5' exonuclease activity"/>
    <property type="evidence" value="ECO:0007669"/>
    <property type="project" value="InterPro"/>
</dbReference>
<feature type="domain" description="3'-5' exonuclease" evidence="1">
    <location>
        <begin position="31"/>
        <end position="225"/>
    </location>
</feature>
<dbReference type="EMBL" id="MCFA01000073">
    <property type="protein sequence ID" value="ORY10439.1"/>
    <property type="molecule type" value="Genomic_DNA"/>
</dbReference>
<dbReference type="OrthoDB" id="26838at2759"/>
<comment type="caution">
    <text evidence="2">The sequence shown here is derived from an EMBL/GenBank/DDBJ whole genome shotgun (WGS) entry which is preliminary data.</text>
</comment>
<dbReference type="AlphaFoldDB" id="A0A1Y1ZJR4"/>
<evidence type="ECO:0000313" key="2">
    <source>
        <dbReference type="EMBL" id="ORY10439.1"/>
    </source>
</evidence>
<dbReference type="GO" id="GO:0003676">
    <property type="term" value="F:nucleic acid binding"/>
    <property type="evidence" value="ECO:0007669"/>
    <property type="project" value="InterPro"/>
</dbReference>